<reference evidence="2 3" key="2">
    <citation type="submission" date="2023-06" db="EMBL/GenBank/DDBJ databases">
        <authorList>
            <person name="Zeman M."/>
            <person name="Kubasova T."/>
            <person name="Jahodarova E."/>
            <person name="Nykrynova M."/>
            <person name="Rychlik I."/>
        </authorList>
    </citation>
    <scope>NUCLEOTIDE SEQUENCE [LARGE SCALE GENOMIC DNA]</scope>
    <source>
        <strain evidence="2 3">ET341</strain>
    </source>
</reference>
<evidence type="ECO:0000313" key="2">
    <source>
        <dbReference type="EMBL" id="MDM8196706.1"/>
    </source>
</evidence>
<reference evidence="3" key="1">
    <citation type="submission" date="2023-06" db="EMBL/GenBank/DDBJ databases">
        <title>Identification and characterization of horizontal gene transfer across gut microbiota members of farm animals based on homology search.</title>
        <authorList>
            <person name="Zeman M."/>
            <person name="Kubasova T."/>
            <person name="Jahodarova E."/>
            <person name="Nykrynova M."/>
            <person name="Rychlik I."/>
        </authorList>
    </citation>
    <scope>NUCLEOTIDE SEQUENCE [LARGE SCALE GENOMIC DNA]</scope>
    <source>
        <strain evidence="3">ET341</strain>
    </source>
</reference>
<dbReference type="InterPro" id="IPR001296">
    <property type="entry name" value="Glyco_trans_1"/>
</dbReference>
<dbReference type="RefSeq" id="WP_289528156.1">
    <property type="nucleotide sequence ID" value="NZ_JAUDCK010000049.1"/>
</dbReference>
<comment type="caution">
    <text evidence="2">The sequence shown here is derived from an EMBL/GenBank/DDBJ whole genome shotgun (WGS) entry which is preliminary data.</text>
</comment>
<evidence type="ECO:0000259" key="1">
    <source>
        <dbReference type="Pfam" id="PF00534"/>
    </source>
</evidence>
<evidence type="ECO:0000313" key="3">
    <source>
        <dbReference type="Proteomes" id="UP001529275"/>
    </source>
</evidence>
<dbReference type="Proteomes" id="UP001529275">
    <property type="component" value="Unassembled WGS sequence"/>
</dbReference>
<feature type="domain" description="Glycosyl transferase family 1" evidence="1">
    <location>
        <begin position="196"/>
        <end position="351"/>
    </location>
</feature>
<dbReference type="InterPro" id="IPR050194">
    <property type="entry name" value="Glycosyltransferase_grp1"/>
</dbReference>
<keyword evidence="2" id="KW-0328">Glycosyltransferase</keyword>
<protein>
    <submittedName>
        <fullName evidence="2">Glycosyltransferase</fullName>
        <ecNumber evidence="2">2.4.-.-</ecNumber>
    </submittedName>
</protein>
<dbReference type="EMBL" id="JAUDCK010000049">
    <property type="protein sequence ID" value="MDM8196706.1"/>
    <property type="molecule type" value="Genomic_DNA"/>
</dbReference>
<dbReference type="PANTHER" id="PTHR45947:SF3">
    <property type="entry name" value="SULFOQUINOVOSYL TRANSFERASE SQD2"/>
    <property type="match status" value="1"/>
</dbReference>
<gene>
    <name evidence="2" type="ORF">QUV98_10295</name>
</gene>
<dbReference type="Gene3D" id="3.40.50.2000">
    <property type="entry name" value="Glycogen Phosphorylase B"/>
    <property type="match status" value="2"/>
</dbReference>
<sequence length="385" mass="44943">MKTKILMLRTNKVDPDPRVEKEASSLIKNKNYEVFIHAWDRNGKYKCRKEELELPNGKVPIYRIGIPGNWGKGMKNNIFPALKYEISLFFWLLKNIKNYDCIHACDLMTGYPALLPVKIFKKKLIYDCCDYYADSQHGPNFIMNLLKNMETKVIESADATILCSEKRIEQIKPAIPKKVVYVHNSPNLEDFNIDNTNRRVCKSNTTKFKLVYVGNFCVDRWLIELLKSVEKMPSVELHIGGFGDYLDEIERIASKNNNIYTYGKMKYEDVLILENECDCLVALYETHLKNHIYAAPNKFYEALAIGKPLLMLKNSGMSEVVSAEKIGAVMEPNFESFEKSIFEIKKLIERDQTLKSRMINIFNEKYNWKIMENRIFELYREVLKS</sequence>
<dbReference type="SUPFAM" id="SSF53756">
    <property type="entry name" value="UDP-Glycosyltransferase/glycogen phosphorylase"/>
    <property type="match status" value="1"/>
</dbReference>
<name>A0ABT7UKQ9_9FIRM</name>
<keyword evidence="2" id="KW-0808">Transferase</keyword>
<organism evidence="2 3">
    <name type="scientific">Massilimicrobiota timonensis</name>
    <dbReference type="NCBI Taxonomy" id="1776392"/>
    <lineage>
        <taxon>Bacteria</taxon>
        <taxon>Bacillati</taxon>
        <taxon>Bacillota</taxon>
        <taxon>Erysipelotrichia</taxon>
        <taxon>Erysipelotrichales</taxon>
        <taxon>Erysipelotrichaceae</taxon>
        <taxon>Massilimicrobiota</taxon>
    </lineage>
</organism>
<keyword evidence="3" id="KW-1185">Reference proteome</keyword>
<proteinExistence type="predicted"/>
<dbReference type="Pfam" id="PF00534">
    <property type="entry name" value="Glycos_transf_1"/>
    <property type="match status" value="1"/>
</dbReference>
<dbReference type="PANTHER" id="PTHR45947">
    <property type="entry name" value="SULFOQUINOVOSYL TRANSFERASE SQD2"/>
    <property type="match status" value="1"/>
</dbReference>
<accession>A0ABT7UKQ9</accession>
<dbReference type="EC" id="2.4.-.-" evidence="2"/>
<dbReference type="GO" id="GO:0016757">
    <property type="term" value="F:glycosyltransferase activity"/>
    <property type="evidence" value="ECO:0007669"/>
    <property type="project" value="UniProtKB-KW"/>
</dbReference>